<sequence length="87" mass="9281">MARQLPPTAPSDDSPKGDPWHAFGYIVSGVAVYGLAGWALDRWLGTTFLVAIGILIGAGFGIYMTYARFNKASAHADTPSSDKHRGD</sequence>
<feature type="transmembrane region" description="Helical" evidence="1">
    <location>
        <begin position="20"/>
        <end position="40"/>
    </location>
</feature>
<keyword evidence="3" id="KW-1185">Reference proteome</keyword>
<evidence type="ECO:0000313" key="2">
    <source>
        <dbReference type="EMBL" id="MCF6379719.1"/>
    </source>
</evidence>
<name>A0ABS9HGM8_9ACTN</name>
<keyword evidence="1" id="KW-0812">Transmembrane</keyword>
<feature type="transmembrane region" description="Helical" evidence="1">
    <location>
        <begin position="47"/>
        <end position="66"/>
    </location>
</feature>
<comment type="caution">
    <text evidence="2">The sequence shown here is derived from an EMBL/GenBank/DDBJ whole genome shotgun (WGS) entry which is preliminary data.</text>
</comment>
<gene>
    <name evidence="2" type="ORF">L2K70_19070</name>
</gene>
<dbReference type="EMBL" id="JAKJHZ010000011">
    <property type="protein sequence ID" value="MCF6379719.1"/>
    <property type="molecule type" value="Genomic_DNA"/>
</dbReference>
<dbReference type="Proteomes" id="UP001201161">
    <property type="component" value="Unassembled WGS sequence"/>
</dbReference>
<reference evidence="2 3" key="1">
    <citation type="submission" date="2022-01" db="EMBL/GenBank/DDBJ databases">
        <title>Nocardioides sp. nov., an actinomycete isolated from mining soil.</title>
        <authorList>
            <person name="Liu L."/>
        </authorList>
    </citation>
    <scope>NUCLEOTIDE SEQUENCE [LARGE SCALE GENOMIC DNA]</scope>
    <source>
        <strain evidence="2 3">KLBMP 9356</strain>
    </source>
</reference>
<evidence type="ECO:0000313" key="3">
    <source>
        <dbReference type="Proteomes" id="UP001201161"/>
    </source>
</evidence>
<keyword evidence="1" id="KW-1133">Transmembrane helix</keyword>
<dbReference type="RefSeq" id="WP_236404894.1">
    <property type="nucleotide sequence ID" value="NZ_JAKJHZ010000011.1"/>
</dbReference>
<keyword evidence="1" id="KW-0472">Membrane</keyword>
<proteinExistence type="predicted"/>
<organism evidence="2 3">
    <name type="scientific">Nocardioides potassii</name>
    <dbReference type="NCBI Taxonomy" id="2911371"/>
    <lineage>
        <taxon>Bacteria</taxon>
        <taxon>Bacillati</taxon>
        <taxon>Actinomycetota</taxon>
        <taxon>Actinomycetes</taxon>
        <taxon>Propionibacteriales</taxon>
        <taxon>Nocardioidaceae</taxon>
        <taxon>Nocardioides</taxon>
    </lineage>
</organism>
<accession>A0ABS9HGM8</accession>
<evidence type="ECO:0000256" key="1">
    <source>
        <dbReference type="SAM" id="Phobius"/>
    </source>
</evidence>
<protein>
    <submittedName>
        <fullName evidence="2">AtpZ/AtpI family protein</fullName>
    </submittedName>
</protein>